<accession>A0A7S0JL07</accession>
<proteinExistence type="predicted"/>
<reference evidence="2" key="1">
    <citation type="submission" date="2021-01" db="EMBL/GenBank/DDBJ databases">
        <authorList>
            <person name="Corre E."/>
            <person name="Pelletier E."/>
            <person name="Niang G."/>
            <person name="Scheremetjew M."/>
            <person name="Finn R."/>
            <person name="Kale V."/>
            <person name="Holt S."/>
            <person name="Cochrane G."/>
            <person name="Meng A."/>
            <person name="Brown T."/>
            <person name="Cohen L."/>
        </authorList>
    </citation>
    <scope>NUCLEOTIDE SEQUENCE</scope>
    <source>
        <strain evidence="2">RCC1130</strain>
    </source>
</reference>
<feature type="compositionally biased region" description="Basic residues" evidence="1">
    <location>
        <begin position="399"/>
        <end position="417"/>
    </location>
</feature>
<dbReference type="AlphaFoldDB" id="A0A7S0JL07"/>
<feature type="region of interest" description="Disordered" evidence="1">
    <location>
        <begin position="394"/>
        <end position="417"/>
    </location>
</feature>
<dbReference type="EMBL" id="HBER01060793">
    <property type="protein sequence ID" value="CAD8555014.1"/>
    <property type="molecule type" value="Transcribed_RNA"/>
</dbReference>
<evidence type="ECO:0000256" key="1">
    <source>
        <dbReference type="SAM" id="MobiDB-lite"/>
    </source>
</evidence>
<protein>
    <submittedName>
        <fullName evidence="2">Uncharacterized protein</fullName>
    </submittedName>
</protein>
<evidence type="ECO:0000313" key="2">
    <source>
        <dbReference type="EMBL" id="CAD8555014.1"/>
    </source>
</evidence>
<name>A0A7S0JL07_9EUKA</name>
<sequence length="417" mass="46356">MKASIPKSCTMICPVEGYLGNLLDVVISCLVFSRATACVVEFLEQDLSLSNISLASVLAGRFRIHKRSEVLAKARTWTRGYHFTQNVSAGVGQLRTLHLVGPYPVLMDGGHGEGFAPPGISHGDFLRLYATEARRLQLFPRRRIRRSRVLAIHLRLGISIDRKAVPEPRFSEVNLTRLHIVASHLSRRYNTSRTYIAVDDLRASTLQRLTSHALFATQVQARVLKASSHDEYNMALADHNAMSSAKVVLSYAFSSFGWTAAQMGGVPYYVLAGTNADKKLISYIQPSPLMQEAAEEENGIHLPVGVRLATSFQPCELCCASCLCTEAGKRRELRRAAYSEPCKVRFNTNKAQTPQSLHRLNEVACTKVCPTAETRVPDVGPNSVQGLKPQVRRTQLTGGKKRKQQRQPKTVKRKIEF</sequence>
<organism evidence="2">
    <name type="scientific">Calcidiscus leptoporus</name>
    <dbReference type="NCBI Taxonomy" id="127549"/>
    <lineage>
        <taxon>Eukaryota</taxon>
        <taxon>Haptista</taxon>
        <taxon>Haptophyta</taxon>
        <taxon>Prymnesiophyceae</taxon>
        <taxon>Coccolithales</taxon>
        <taxon>Calcidiscaceae</taxon>
        <taxon>Calcidiscus</taxon>
    </lineage>
</organism>
<gene>
    <name evidence="2" type="ORF">CLEP1334_LOCUS30306</name>
</gene>